<dbReference type="AlphaFoldDB" id="A0A5A5TJ54"/>
<dbReference type="InterPro" id="IPR051534">
    <property type="entry name" value="CBASS_pafABC_assoc_protein"/>
</dbReference>
<name>A0A5A5TJ54_9CHLR</name>
<dbReference type="GO" id="GO:0006355">
    <property type="term" value="P:regulation of DNA-templated transcription"/>
    <property type="evidence" value="ECO:0007669"/>
    <property type="project" value="InterPro"/>
</dbReference>
<dbReference type="InterPro" id="IPR036388">
    <property type="entry name" value="WH-like_DNA-bd_sf"/>
</dbReference>
<evidence type="ECO:0000313" key="5">
    <source>
        <dbReference type="Proteomes" id="UP000322530"/>
    </source>
</evidence>
<dbReference type="Proteomes" id="UP000322530">
    <property type="component" value="Unassembled WGS sequence"/>
</dbReference>
<dbReference type="InterPro" id="IPR005471">
    <property type="entry name" value="Tscrpt_reg_IclR_N"/>
</dbReference>
<dbReference type="SUPFAM" id="SSF46785">
    <property type="entry name" value="Winged helix' DNA-binding domain"/>
    <property type="match status" value="1"/>
</dbReference>
<dbReference type="Gene3D" id="1.10.10.10">
    <property type="entry name" value="Winged helix-like DNA-binding domain superfamily/Winged helix DNA-binding domain"/>
    <property type="match status" value="1"/>
</dbReference>
<dbReference type="Pfam" id="PF13280">
    <property type="entry name" value="WYL"/>
    <property type="match status" value="1"/>
</dbReference>
<evidence type="ECO:0000313" key="4">
    <source>
        <dbReference type="EMBL" id="GCF11248.1"/>
    </source>
</evidence>
<keyword evidence="5" id="KW-1185">Reference proteome</keyword>
<reference evidence="4 5" key="1">
    <citation type="submission" date="2019-01" db="EMBL/GenBank/DDBJ databases">
        <title>Draft genome sequence of Dictyobacter sp. Uno17.</title>
        <authorList>
            <person name="Wang C.M."/>
            <person name="Zheng Y."/>
            <person name="Sakai Y."/>
            <person name="Abe K."/>
            <person name="Yokota A."/>
            <person name="Yabe S."/>
        </authorList>
    </citation>
    <scope>NUCLEOTIDE SEQUENCE [LARGE SCALE GENOMIC DNA]</scope>
    <source>
        <strain evidence="4 5">Uno17</strain>
    </source>
</reference>
<sequence length="353" mass="41205">MKTDSFKKLERLLLIMKMFSVEKPEWRAKDIAARLDVNEDTVYEYLKELSHSGLLPLYPERHVWKLVEGAVIPRLTISLSYAEAGGLYLAGRLLAQIQDEQNWHISMALKKLVDALPPTLQEQQNELLRLLLFSDDDLPQAERQRDLSQIFQVLTSGWITRHRLRILYQSPKYGEFECFFDPYLLEPSAIGRTIYAIGFSSLAKDLRTFKLERIQKAELMNTSFAVPADFNGPALLRHAWGVMYGDEEPVKVRLRFHSTVTKRVRETRWHPTQVLQLTRDGCEWSAEIGDMTEIEPWIRGWGADCEVLEPIALRERVIQHVRRFMALYQIDQPGQPSAHNPRVFDRRLFRKEK</sequence>
<dbReference type="Pfam" id="PF25583">
    <property type="entry name" value="WCX"/>
    <property type="match status" value="1"/>
</dbReference>
<accession>A0A5A5TJ54</accession>
<organism evidence="4 5">
    <name type="scientific">Dictyobacter arantiisoli</name>
    <dbReference type="NCBI Taxonomy" id="2014874"/>
    <lineage>
        <taxon>Bacteria</taxon>
        <taxon>Bacillati</taxon>
        <taxon>Chloroflexota</taxon>
        <taxon>Ktedonobacteria</taxon>
        <taxon>Ktedonobacterales</taxon>
        <taxon>Dictyobacteraceae</taxon>
        <taxon>Dictyobacter</taxon>
    </lineage>
</organism>
<evidence type="ECO:0000259" key="3">
    <source>
        <dbReference type="Pfam" id="PF25583"/>
    </source>
</evidence>
<gene>
    <name evidence="4" type="ORF">KDI_48120</name>
</gene>
<evidence type="ECO:0000259" key="2">
    <source>
        <dbReference type="Pfam" id="PF13280"/>
    </source>
</evidence>
<feature type="domain" description="HTH iclR-type" evidence="1">
    <location>
        <begin position="9"/>
        <end position="55"/>
    </location>
</feature>
<dbReference type="InterPro" id="IPR057727">
    <property type="entry name" value="WCX_dom"/>
</dbReference>
<comment type="caution">
    <text evidence="4">The sequence shown here is derived from an EMBL/GenBank/DDBJ whole genome shotgun (WGS) entry which is preliminary data.</text>
</comment>
<dbReference type="PROSITE" id="PS52050">
    <property type="entry name" value="WYL"/>
    <property type="match status" value="1"/>
</dbReference>
<protein>
    <recommendedName>
        <fullName evidence="6">WYL domain-containing protein</fullName>
    </recommendedName>
</protein>
<dbReference type="InterPro" id="IPR026881">
    <property type="entry name" value="WYL_dom"/>
</dbReference>
<dbReference type="PANTHER" id="PTHR34580:SF1">
    <property type="entry name" value="PROTEIN PAFC"/>
    <property type="match status" value="1"/>
</dbReference>
<evidence type="ECO:0008006" key="6">
    <source>
        <dbReference type="Google" id="ProtNLM"/>
    </source>
</evidence>
<dbReference type="InterPro" id="IPR036390">
    <property type="entry name" value="WH_DNA-bd_sf"/>
</dbReference>
<proteinExistence type="predicted"/>
<feature type="domain" description="WCX" evidence="3">
    <location>
        <begin position="248"/>
        <end position="323"/>
    </location>
</feature>
<dbReference type="EMBL" id="BIXY01000101">
    <property type="protein sequence ID" value="GCF11248.1"/>
    <property type="molecule type" value="Genomic_DNA"/>
</dbReference>
<dbReference type="Pfam" id="PF09339">
    <property type="entry name" value="HTH_IclR"/>
    <property type="match status" value="1"/>
</dbReference>
<evidence type="ECO:0000259" key="1">
    <source>
        <dbReference type="Pfam" id="PF09339"/>
    </source>
</evidence>
<dbReference type="RefSeq" id="WP_172632407.1">
    <property type="nucleotide sequence ID" value="NZ_BIXY01000101.1"/>
</dbReference>
<dbReference type="GO" id="GO:0003677">
    <property type="term" value="F:DNA binding"/>
    <property type="evidence" value="ECO:0007669"/>
    <property type="project" value="InterPro"/>
</dbReference>
<dbReference type="PANTHER" id="PTHR34580">
    <property type="match status" value="1"/>
</dbReference>
<feature type="domain" description="WYL" evidence="2">
    <location>
        <begin position="150"/>
        <end position="218"/>
    </location>
</feature>